<protein>
    <submittedName>
        <fullName evidence="1">Uncharacterized protein</fullName>
    </submittedName>
</protein>
<dbReference type="EMBL" id="VSRR010104703">
    <property type="protein sequence ID" value="MPC96113.1"/>
    <property type="molecule type" value="Genomic_DNA"/>
</dbReference>
<keyword evidence="2" id="KW-1185">Reference proteome</keyword>
<evidence type="ECO:0000313" key="1">
    <source>
        <dbReference type="EMBL" id="MPC96113.1"/>
    </source>
</evidence>
<evidence type="ECO:0000313" key="2">
    <source>
        <dbReference type="Proteomes" id="UP000324222"/>
    </source>
</evidence>
<proteinExistence type="predicted"/>
<dbReference type="AlphaFoldDB" id="A0A5B7JNT9"/>
<name>A0A5B7JNT9_PORTR</name>
<accession>A0A5B7JNT9</accession>
<organism evidence="1 2">
    <name type="scientific">Portunus trituberculatus</name>
    <name type="common">Swimming crab</name>
    <name type="synonym">Neptunus trituberculatus</name>
    <dbReference type="NCBI Taxonomy" id="210409"/>
    <lineage>
        <taxon>Eukaryota</taxon>
        <taxon>Metazoa</taxon>
        <taxon>Ecdysozoa</taxon>
        <taxon>Arthropoda</taxon>
        <taxon>Crustacea</taxon>
        <taxon>Multicrustacea</taxon>
        <taxon>Malacostraca</taxon>
        <taxon>Eumalacostraca</taxon>
        <taxon>Eucarida</taxon>
        <taxon>Decapoda</taxon>
        <taxon>Pleocyemata</taxon>
        <taxon>Brachyura</taxon>
        <taxon>Eubrachyura</taxon>
        <taxon>Portunoidea</taxon>
        <taxon>Portunidae</taxon>
        <taxon>Portuninae</taxon>
        <taxon>Portunus</taxon>
    </lineage>
</organism>
<reference evidence="1 2" key="1">
    <citation type="submission" date="2019-05" db="EMBL/GenBank/DDBJ databases">
        <title>Another draft genome of Portunus trituberculatus and its Hox gene families provides insights of decapod evolution.</title>
        <authorList>
            <person name="Jeong J.-H."/>
            <person name="Song I."/>
            <person name="Kim S."/>
            <person name="Choi T."/>
            <person name="Kim D."/>
            <person name="Ryu S."/>
            <person name="Kim W."/>
        </authorList>
    </citation>
    <scope>NUCLEOTIDE SEQUENCE [LARGE SCALE GENOMIC DNA]</scope>
    <source>
        <tissue evidence="1">Muscle</tissue>
    </source>
</reference>
<gene>
    <name evidence="1" type="ORF">E2C01_091352</name>
</gene>
<comment type="caution">
    <text evidence="1">The sequence shown here is derived from an EMBL/GenBank/DDBJ whole genome shotgun (WGS) entry which is preliminary data.</text>
</comment>
<dbReference type="Proteomes" id="UP000324222">
    <property type="component" value="Unassembled WGS sequence"/>
</dbReference>
<sequence>MPGCSYKTQLAPTARGWQVSIFLALFCMNKAPTKKRSAEVLFEEHTFTASHVDSQDACLLAGQPRETIIHVKRVKLPVGGAEKLCLPTAADCMASPDLTRQRVNPRTPAVASASMDSPPLSPGLQDVMDTDAASRAFPPQLGASHRRMRFPEGHGKTLAKLYE</sequence>